<evidence type="ECO:0000313" key="5">
    <source>
        <dbReference type="Proteomes" id="UP000030564"/>
    </source>
</evidence>
<gene>
    <name evidence="4" type="ORF">NZ35_18245</name>
</gene>
<feature type="domain" description="Pirin N-terminal" evidence="3">
    <location>
        <begin position="34"/>
        <end position="121"/>
    </location>
</feature>
<proteinExistence type="inferred from homology"/>
<dbReference type="OrthoDB" id="321327at2"/>
<dbReference type="Gene3D" id="2.60.120.10">
    <property type="entry name" value="Jelly Rolls"/>
    <property type="match status" value="1"/>
</dbReference>
<evidence type="ECO:0000256" key="1">
    <source>
        <dbReference type="ARBA" id="ARBA00008416"/>
    </source>
</evidence>
<dbReference type="InterPro" id="IPR012093">
    <property type="entry name" value="Pirin"/>
</dbReference>
<evidence type="ECO:0000256" key="2">
    <source>
        <dbReference type="RuleBase" id="RU003457"/>
    </source>
</evidence>
<comment type="caution">
    <text evidence="4">The sequence shown here is derived from an EMBL/GenBank/DDBJ whole genome shotgun (WGS) entry which is preliminary data.</text>
</comment>
<organism evidence="4 5">
    <name type="scientific">Pseudomonas chlororaphis</name>
    <dbReference type="NCBI Taxonomy" id="587753"/>
    <lineage>
        <taxon>Bacteria</taxon>
        <taxon>Pseudomonadati</taxon>
        <taxon>Pseudomonadota</taxon>
        <taxon>Gammaproteobacteria</taxon>
        <taxon>Pseudomonadales</taxon>
        <taxon>Pseudomonadaceae</taxon>
        <taxon>Pseudomonas</taxon>
    </lineage>
</organism>
<dbReference type="AlphaFoldDB" id="A0A0A6DAX0"/>
<dbReference type="EMBL" id="JSFK01000018">
    <property type="protein sequence ID" value="KHA71857.1"/>
    <property type="molecule type" value="Genomic_DNA"/>
</dbReference>
<dbReference type="Pfam" id="PF02678">
    <property type="entry name" value="Pirin"/>
    <property type="match status" value="1"/>
</dbReference>
<dbReference type="InterPro" id="IPR014710">
    <property type="entry name" value="RmlC-like_jellyroll"/>
</dbReference>
<dbReference type="InterPro" id="IPR003829">
    <property type="entry name" value="Pirin_N_dom"/>
</dbReference>
<reference evidence="4 5" key="1">
    <citation type="submission" date="2014-10" db="EMBL/GenBank/DDBJ databases">
        <title>Draft genome sequence of Pseudomonas chlororaphis EA105.</title>
        <authorList>
            <person name="McCully L.M."/>
            <person name="Bitzer A.S."/>
            <person name="Spence C."/>
            <person name="Bais H."/>
            <person name="Silby M.W."/>
        </authorList>
    </citation>
    <scope>NUCLEOTIDE SEQUENCE [LARGE SCALE GENOMIC DNA]</scope>
    <source>
        <strain evidence="4 5">EA105</strain>
    </source>
</reference>
<evidence type="ECO:0000313" key="4">
    <source>
        <dbReference type="EMBL" id="KHA71857.1"/>
    </source>
</evidence>
<evidence type="ECO:0000259" key="3">
    <source>
        <dbReference type="Pfam" id="PF02678"/>
    </source>
</evidence>
<protein>
    <submittedName>
        <fullName evidence="4">Pirin</fullName>
    </submittedName>
</protein>
<dbReference type="PANTHER" id="PTHR13903:SF8">
    <property type="entry name" value="PIRIN"/>
    <property type="match status" value="1"/>
</dbReference>
<name>A0A0A6DAX0_9PSED</name>
<comment type="similarity">
    <text evidence="1 2">Belongs to the pirin family.</text>
</comment>
<dbReference type="Proteomes" id="UP000030564">
    <property type="component" value="Unassembled WGS sequence"/>
</dbReference>
<dbReference type="PIRSF" id="PIRSF006232">
    <property type="entry name" value="Pirin"/>
    <property type="match status" value="1"/>
</dbReference>
<dbReference type="InterPro" id="IPR011051">
    <property type="entry name" value="RmlC_Cupin_sf"/>
</dbReference>
<dbReference type="PANTHER" id="PTHR13903">
    <property type="entry name" value="PIRIN-RELATED"/>
    <property type="match status" value="1"/>
</dbReference>
<dbReference type="PATRIC" id="fig|587753.9.peg.1765"/>
<sequence>MTATVVVRPRAIVHRTEGTTHGPITRLMSPGDLGELLKPFIFLDIFSLNASGSKSSFGMHPHSGIATVTFMTKGDVSYEDTTGATGLLLAGGVEWMQAGNGVWHDATLASESAIQGFQLWVALPPPLENAPAMSTYLDPSQVPQVGPARVLLGRYGAAKSLIEVPSEMNYLAVSLKDGEHWRYTPPSGHNIAWLAVSSGSLDAGGLVNVGELAVFEESEHHINFIAKGDCSFVMGSAVKHPYDLVTGNYSVHTSKAALAQGETEIQRIGTRLRQQGRLN</sequence>
<accession>A0A0A6DAX0</accession>
<dbReference type="SUPFAM" id="SSF51182">
    <property type="entry name" value="RmlC-like cupins"/>
    <property type="match status" value="1"/>
</dbReference>